<keyword evidence="4" id="KW-1185">Reference proteome</keyword>
<gene>
    <name evidence="2" type="ORF">M513_04915</name>
    <name evidence="3" type="ORF">M514_04915</name>
</gene>
<evidence type="ECO:0000313" key="3">
    <source>
        <dbReference type="EMBL" id="KFD71242.1"/>
    </source>
</evidence>
<sequence>MLAAVLTILIVATTAAAAAPICELKISDGERQAIKASIRDYERQLKECVENKCGTEVNVIDRMTDPRYELEKHVSVECLRGCYLPTTPTRSTGAANKRVRNWPIRIGGDGRQKKSIKPVVYTWEKVLEYAGQKERIRELKEIIKRTEEMFESRKKAEATG</sequence>
<evidence type="ECO:0000313" key="2">
    <source>
        <dbReference type="EMBL" id="KFD54138.1"/>
    </source>
</evidence>
<evidence type="ECO:0000313" key="4">
    <source>
        <dbReference type="Proteomes" id="UP000030764"/>
    </source>
</evidence>
<name>A0A085MA92_9BILA</name>
<proteinExistence type="predicted"/>
<feature type="chain" id="PRO_5010405261" evidence="1">
    <location>
        <begin position="19"/>
        <end position="160"/>
    </location>
</feature>
<dbReference type="AlphaFoldDB" id="A0A085MA92"/>
<organism evidence="2 4">
    <name type="scientific">Trichuris suis</name>
    <name type="common">pig whipworm</name>
    <dbReference type="NCBI Taxonomy" id="68888"/>
    <lineage>
        <taxon>Eukaryota</taxon>
        <taxon>Metazoa</taxon>
        <taxon>Ecdysozoa</taxon>
        <taxon>Nematoda</taxon>
        <taxon>Enoplea</taxon>
        <taxon>Dorylaimia</taxon>
        <taxon>Trichinellida</taxon>
        <taxon>Trichuridae</taxon>
        <taxon>Trichuris</taxon>
    </lineage>
</organism>
<dbReference type="EMBL" id="KL363210">
    <property type="protein sequence ID" value="KFD54138.1"/>
    <property type="molecule type" value="Genomic_DNA"/>
</dbReference>
<reference evidence="2 4" key="1">
    <citation type="journal article" date="2014" name="Nat. Genet.">
        <title>Genome and transcriptome of the porcine whipworm Trichuris suis.</title>
        <authorList>
            <person name="Jex A.R."/>
            <person name="Nejsum P."/>
            <person name="Schwarz E.M."/>
            <person name="Hu L."/>
            <person name="Young N.D."/>
            <person name="Hall R.S."/>
            <person name="Korhonen P.K."/>
            <person name="Liao S."/>
            <person name="Thamsborg S."/>
            <person name="Xia J."/>
            <person name="Xu P."/>
            <person name="Wang S."/>
            <person name="Scheerlinck J.P."/>
            <person name="Hofmann A."/>
            <person name="Sternberg P.W."/>
            <person name="Wang J."/>
            <person name="Gasser R.B."/>
        </authorList>
    </citation>
    <scope>NUCLEOTIDE SEQUENCE [LARGE SCALE GENOMIC DNA]</scope>
    <source>
        <strain evidence="3">DCEP-RM93F</strain>
        <strain evidence="2">DCEP-RM93M</strain>
    </source>
</reference>
<evidence type="ECO:0000256" key="1">
    <source>
        <dbReference type="SAM" id="SignalP"/>
    </source>
</evidence>
<keyword evidence="1" id="KW-0732">Signal</keyword>
<accession>A0A085MA92</accession>
<protein>
    <submittedName>
        <fullName evidence="2">Uncharacterized protein</fullName>
    </submittedName>
</protein>
<feature type="signal peptide" evidence="1">
    <location>
        <begin position="1"/>
        <end position="18"/>
    </location>
</feature>
<dbReference type="Proteomes" id="UP000030764">
    <property type="component" value="Unassembled WGS sequence"/>
</dbReference>
<dbReference type="Proteomes" id="UP000030758">
    <property type="component" value="Unassembled WGS sequence"/>
</dbReference>
<dbReference type="EMBL" id="KL367483">
    <property type="protein sequence ID" value="KFD71242.1"/>
    <property type="molecule type" value="Genomic_DNA"/>
</dbReference>